<feature type="region of interest" description="Disordered" evidence="4">
    <location>
        <begin position="1150"/>
        <end position="1218"/>
    </location>
</feature>
<name>A0A0W0F0K2_MONRR</name>
<evidence type="ECO:0000256" key="3">
    <source>
        <dbReference type="ARBA" id="ARBA00023242"/>
    </source>
</evidence>
<dbReference type="InterPro" id="IPR016024">
    <property type="entry name" value="ARM-type_fold"/>
</dbReference>
<keyword evidence="3" id="KW-0539">Nucleus</keyword>
<feature type="region of interest" description="Disordered" evidence="4">
    <location>
        <begin position="1094"/>
        <end position="1133"/>
    </location>
</feature>
<protein>
    <submittedName>
        <fullName evidence="7">Uncharacterized protein</fullName>
    </submittedName>
</protein>
<feature type="compositionally biased region" description="Acidic residues" evidence="4">
    <location>
        <begin position="1176"/>
        <end position="1187"/>
    </location>
</feature>
<comment type="similarity">
    <text evidence="2">Belongs to the RRP12 family.</text>
</comment>
<feature type="domain" description="RRP12 N-terminal HEAT" evidence="6">
    <location>
        <begin position="27"/>
        <end position="281"/>
    </location>
</feature>
<organism evidence="7 8">
    <name type="scientific">Moniliophthora roreri</name>
    <name type="common">Frosty pod rot fungus</name>
    <name type="synonym">Monilia roreri</name>
    <dbReference type="NCBI Taxonomy" id="221103"/>
    <lineage>
        <taxon>Eukaryota</taxon>
        <taxon>Fungi</taxon>
        <taxon>Dikarya</taxon>
        <taxon>Basidiomycota</taxon>
        <taxon>Agaricomycotina</taxon>
        <taxon>Agaricomycetes</taxon>
        <taxon>Agaricomycetidae</taxon>
        <taxon>Agaricales</taxon>
        <taxon>Marasmiineae</taxon>
        <taxon>Marasmiaceae</taxon>
        <taxon>Moniliophthora</taxon>
    </lineage>
</organism>
<evidence type="ECO:0000259" key="6">
    <source>
        <dbReference type="Pfam" id="PF25772"/>
    </source>
</evidence>
<evidence type="ECO:0000313" key="8">
    <source>
        <dbReference type="Proteomes" id="UP000054988"/>
    </source>
</evidence>
<dbReference type="SUPFAM" id="SSF48371">
    <property type="entry name" value="ARM repeat"/>
    <property type="match status" value="1"/>
</dbReference>
<sequence length="1246" mass="136950">MSPTDLDWITSSTSTTAMEQALSKIRVHTSSSLSHQKAPANLLIALESTFEEQRAERTPTAYFAALLTTLDGTIQKKQLSLNEGDILPAELYLLALVTPFVAVPVIRANLNTLLSLTAPLFPSLLQHAPPLRSQLSFYHIIFTSLERSQLETHGIRQAFATILQLCLDPRPKVRKKAAEVVKDVLSKPPLPLARHPYADRVADWTISTLSGANKSSTSKNPGADAESHIHVLAMLRPVLPYLPPSTYPTITTGLLHLPRLGNAYLSQSSYSIMSNIFLLSREDNIFDDGTILPEVLKAILNFPPTKSDTTSTPAWLSVLGDAMSIFKETNPNAFSSRAPNVWKTIWPHLESTNNAVRQAAAQSTSTLCRCSVLMDEKADGKLNVGTVVAQISKALTSVAYTRAIPDLLSISSSLIMSLQQEGPVAENRISSVQPLIIQIDGLRLEQNFEHKEAADAVLSTVIRVLGPDVVLKILPLNLEPEHRKSGGEPRAFLLPLLAQPHPSPLSHFVSYFVPLSERMFDLQNTAESEGRQSEAKVWSVLVNQVWNGFPGYCYGSPDLKETFTQQFSQLLSQVLYSQPELRSAVLRGLKIVVESNMAIAKGESDTVNPSFIQPDHAIRNLDFLRTQAENWLAVLFNVFSSVNRDSRGSMSEVIAAWASVSDEGALSKAHLKVVDIFKAELPNHSTETSGKANEDESMALMALDLLLLLLPFLPTSDAIALFQLCLSKEILAAKSNGIQKRAYKILTKLVEGKKVQIEVKKVLQELDVAVDDLTSAAKKDRFNLLAAILPYMLPSSLHLIPAMIPEAVLGTKETSDKARSAAFDLIVVMGKKMNEGGVVKRNMIDGMEEDGEDTPMEAAASIEEFLKMVAGGLAGSTPHMVSATITAIARLVFDFKGTYTQGISNDMKNEIFATLLVFLNSANREIVKSVLGFIKLSIHTFPVEIIQSHLKDLVPALLNWSHDHKNHFKVKVRHIFERLLRRLPFEEVYSHAGEGDAAKVLVNIKKRKDRAKRKKANKEEEDEPAENTAAATGDAFEDIIYGSESELDDSDDEAAPRAETRTNKKAKQHGVRLRMDDDEPMDLLQGVASRVTNAGANKKRKPGQEASCFKTEEETGKMIIDEEDSDDAGVGLQGSKEDVVGTAYRESITSVDGFTRGPNGRVKFNKDTKKRRRENEELEDDVMDVVEDSSKKQKVKNAKPGHEFKAKRAGGDVKKGGVDPYAYVTLSQASKKGGGRKNRIGIAGKR</sequence>
<gene>
    <name evidence="7" type="ORF">WG66_17656</name>
</gene>
<feature type="compositionally biased region" description="Basic and acidic residues" evidence="4">
    <location>
        <begin position="1200"/>
        <end position="1217"/>
    </location>
</feature>
<dbReference type="InterPro" id="IPR052087">
    <property type="entry name" value="RRP12"/>
</dbReference>
<dbReference type="Proteomes" id="UP000054988">
    <property type="component" value="Unassembled WGS sequence"/>
</dbReference>
<evidence type="ECO:0000313" key="7">
    <source>
        <dbReference type="EMBL" id="KTB29777.1"/>
    </source>
</evidence>
<evidence type="ECO:0000256" key="4">
    <source>
        <dbReference type="SAM" id="MobiDB-lite"/>
    </source>
</evidence>
<accession>A0A0W0F0K2</accession>
<dbReference type="InterPro" id="IPR012978">
    <property type="entry name" value="HEAT_RRP12"/>
</dbReference>
<dbReference type="InterPro" id="IPR057860">
    <property type="entry name" value="HEAT_RRP12_N"/>
</dbReference>
<dbReference type="PANTHER" id="PTHR48287">
    <property type="entry name" value="ARM REPEAT SUPERFAMILY PROTEIN"/>
    <property type="match status" value="1"/>
</dbReference>
<evidence type="ECO:0000259" key="5">
    <source>
        <dbReference type="Pfam" id="PF08161"/>
    </source>
</evidence>
<dbReference type="InterPro" id="IPR011989">
    <property type="entry name" value="ARM-like"/>
</dbReference>
<comment type="subcellular location">
    <subcellularLocation>
        <location evidence="1">Nucleus</location>
    </subcellularLocation>
</comment>
<evidence type="ECO:0000256" key="1">
    <source>
        <dbReference type="ARBA" id="ARBA00004123"/>
    </source>
</evidence>
<dbReference type="eggNOG" id="KOG1248">
    <property type="taxonomic scope" value="Eukaryota"/>
</dbReference>
<dbReference type="Gene3D" id="1.25.10.10">
    <property type="entry name" value="Leucine-rich Repeat Variant"/>
    <property type="match status" value="2"/>
</dbReference>
<feature type="region of interest" description="Disordered" evidence="4">
    <location>
        <begin position="1009"/>
        <end position="1071"/>
    </location>
</feature>
<comment type="caution">
    <text evidence="7">The sequence shown here is derived from an EMBL/GenBank/DDBJ whole genome shotgun (WGS) entry which is preliminary data.</text>
</comment>
<dbReference type="EMBL" id="LATX01002412">
    <property type="protein sequence ID" value="KTB29777.1"/>
    <property type="molecule type" value="Genomic_DNA"/>
</dbReference>
<dbReference type="PANTHER" id="PTHR48287:SF1">
    <property type="entry name" value="ARM REPEAT SUPERFAMILY PROTEIN"/>
    <property type="match status" value="1"/>
</dbReference>
<dbReference type="Pfam" id="PF25772">
    <property type="entry name" value="HEAT_RRP12_N"/>
    <property type="match status" value="1"/>
</dbReference>
<dbReference type="AlphaFoldDB" id="A0A0W0F0K2"/>
<dbReference type="GO" id="GO:0005634">
    <property type="term" value="C:nucleus"/>
    <property type="evidence" value="ECO:0007669"/>
    <property type="project" value="UniProtKB-SubCell"/>
</dbReference>
<reference evidence="7 8" key="1">
    <citation type="submission" date="2015-12" db="EMBL/GenBank/DDBJ databases">
        <title>Draft genome sequence of Moniliophthora roreri, the causal agent of frosty pod rot of cacao.</title>
        <authorList>
            <person name="Aime M.C."/>
            <person name="Diaz-Valderrama J.R."/>
            <person name="Kijpornyongpan T."/>
            <person name="Phillips-Mora W."/>
        </authorList>
    </citation>
    <scope>NUCLEOTIDE SEQUENCE [LARGE SCALE GENOMIC DNA]</scope>
    <source>
        <strain evidence="7 8">MCA 2952</strain>
    </source>
</reference>
<proteinExistence type="inferred from homology"/>
<feature type="domain" description="RRP12 HEAT" evidence="5">
    <location>
        <begin position="351"/>
        <end position="641"/>
    </location>
</feature>
<feature type="compositionally biased region" description="Basic and acidic residues" evidence="4">
    <location>
        <begin position="1110"/>
        <end position="1120"/>
    </location>
</feature>
<evidence type="ECO:0000256" key="2">
    <source>
        <dbReference type="ARBA" id="ARBA00007690"/>
    </source>
</evidence>
<dbReference type="Pfam" id="PF08161">
    <property type="entry name" value="RRP12_HEAT"/>
    <property type="match status" value="1"/>
</dbReference>